<evidence type="ECO:0000313" key="3">
    <source>
        <dbReference type="Proteomes" id="UP001237737"/>
    </source>
</evidence>
<accession>A0ABT9T2H9</accession>
<proteinExistence type="predicted"/>
<evidence type="ECO:0000313" key="2">
    <source>
        <dbReference type="EMBL" id="MDQ0010392.1"/>
    </source>
</evidence>
<dbReference type="EMBL" id="JAUSSK010000003">
    <property type="protein sequence ID" value="MDQ0010392.1"/>
    <property type="molecule type" value="Genomic_DNA"/>
</dbReference>
<reference evidence="2 3" key="1">
    <citation type="submission" date="2023-07" db="EMBL/GenBank/DDBJ databases">
        <title>Sorghum-associated microbial communities from plants grown in Nebraska, USA.</title>
        <authorList>
            <person name="Schachtman D."/>
        </authorList>
    </citation>
    <scope>NUCLEOTIDE SEQUENCE [LARGE SCALE GENOMIC DNA]</scope>
    <source>
        <strain evidence="2 3">CC60</strain>
    </source>
</reference>
<feature type="region of interest" description="Disordered" evidence="1">
    <location>
        <begin position="44"/>
        <end position="97"/>
    </location>
</feature>
<sequence length="97" mass="11104">MRIVFVGFTEGRVHDSDAVSIFGGPPVRRLTHVHTYDGITWQRQPYGSHHPVPSHPKQIRAKAEKTRDYDKDVGDCVDKKPRNPESPQQTHENQDYG</sequence>
<gene>
    <name evidence="2" type="ORF">J2T07_002582</name>
</gene>
<evidence type="ECO:0000256" key="1">
    <source>
        <dbReference type="SAM" id="MobiDB-lite"/>
    </source>
</evidence>
<name>A0ABT9T2H9_9GAMM</name>
<comment type="caution">
    <text evidence="2">The sequence shown here is derived from an EMBL/GenBank/DDBJ whole genome shotgun (WGS) entry which is preliminary data.</text>
</comment>
<dbReference type="Proteomes" id="UP001237737">
    <property type="component" value="Unassembled WGS sequence"/>
</dbReference>
<organism evidence="2 3">
    <name type="scientific">Luteibacter jiangsuensis</name>
    <dbReference type="NCBI Taxonomy" id="637577"/>
    <lineage>
        <taxon>Bacteria</taxon>
        <taxon>Pseudomonadati</taxon>
        <taxon>Pseudomonadota</taxon>
        <taxon>Gammaproteobacteria</taxon>
        <taxon>Lysobacterales</taxon>
        <taxon>Rhodanobacteraceae</taxon>
        <taxon>Luteibacter</taxon>
    </lineage>
</organism>
<protein>
    <submittedName>
        <fullName evidence="2">Uncharacterized protein</fullName>
    </submittedName>
</protein>
<keyword evidence="3" id="KW-1185">Reference proteome</keyword>
<feature type="compositionally biased region" description="Basic and acidic residues" evidence="1">
    <location>
        <begin position="61"/>
        <end position="83"/>
    </location>
</feature>